<protein>
    <submittedName>
        <fullName evidence="4">AMP-binding protein</fullName>
    </submittedName>
</protein>
<dbReference type="EMBL" id="CP108264">
    <property type="protein sequence ID" value="WTU78282.1"/>
    <property type="molecule type" value="Genomic_DNA"/>
</dbReference>
<dbReference type="InterPro" id="IPR025110">
    <property type="entry name" value="AMP-bd_C"/>
</dbReference>
<dbReference type="InterPro" id="IPR042099">
    <property type="entry name" value="ANL_N_sf"/>
</dbReference>
<feature type="domain" description="AMP-dependent synthetase/ligase" evidence="2">
    <location>
        <begin position="22"/>
        <end position="369"/>
    </location>
</feature>
<feature type="transmembrane region" description="Helical" evidence="1">
    <location>
        <begin position="609"/>
        <end position="628"/>
    </location>
</feature>
<gene>
    <name evidence="4" type="ORF">OG327_36030</name>
</gene>
<dbReference type="GO" id="GO:0016877">
    <property type="term" value="F:ligase activity, forming carbon-sulfur bonds"/>
    <property type="evidence" value="ECO:0007669"/>
    <property type="project" value="UniProtKB-ARBA"/>
</dbReference>
<dbReference type="AlphaFoldDB" id="A0AAU2K055"/>
<accession>A0AAU2K055</accession>
<feature type="transmembrane region" description="Helical" evidence="1">
    <location>
        <begin position="648"/>
        <end position="668"/>
    </location>
</feature>
<reference evidence="4" key="1">
    <citation type="submission" date="2022-10" db="EMBL/GenBank/DDBJ databases">
        <title>The complete genomes of actinobacterial strains from the NBC collection.</title>
        <authorList>
            <person name="Joergensen T.S."/>
            <person name="Alvarez Arevalo M."/>
            <person name="Sterndorff E.B."/>
            <person name="Faurdal D."/>
            <person name="Vuksanovic O."/>
            <person name="Mourched A.-S."/>
            <person name="Charusanti P."/>
            <person name="Shaw S."/>
            <person name="Blin K."/>
            <person name="Weber T."/>
        </authorList>
    </citation>
    <scope>NUCLEOTIDE SEQUENCE</scope>
    <source>
        <strain evidence="4">NBC_00049</strain>
    </source>
</reference>
<dbReference type="Gene3D" id="3.40.50.12780">
    <property type="entry name" value="N-terminal domain of ligase-like"/>
    <property type="match status" value="1"/>
</dbReference>
<dbReference type="InterPro" id="IPR000873">
    <property type="entry name" value="AMP-dep_synth/lig_dom"/>
</dbReference>
<feature type="transmembrane region" description="Helical" evidence="1">
    <location>
        <begin position="573"/>
        <end position="597"/>
    </location>
</feature>
<evidence type="ECO:0000259" key="3">
    <source>
        <dbReference type="Pfam" id="PF13193"/>
    </source>
</evidence>
<proteinExistence type="predicted"/>
<dbReference type="Pfam" id="PF13193">
    <property type="entry name" value="AMP-binding_C"/>
    <property type="match status" value="1"/>
</dbReference>
<organism evidence="4">
    <name type="scientific">Streptomyces sp. NBC_00049</name>
    <dbReference type="NCBI Taxonomy" id="2903617"/>
    <lineage>
        <taxon>Bacteria</taxon>
        <taxon>Bacillati</taxon>
        <taxon>Actinomycetota</taxon>
        <taxon>Actinomycetes</taxon>
        <taxon>Kitasatosporales</taxon>
        <taxon>Streptomycetaceae</taxon>
        <taxon>Streptomyces</taxon>
    </lineage>
</organism>
<dbReference type="PANTHER" id="PTHR43767">
    <property type="entry name" value="LONG-CHAIN-FATTY-ACID--COA LIGASE"/>
    <property type="match status" value="1"/>
</dbReference>
<dbReference type="Gene3D" id="3.30.300.30">
    <property type="match status" value="1"/>
</dbReference>
<dbReference type="SUPFAM" id="SSF56801">
    <property type="entry name" value="Acetyl-CoA synthetase-like"/>
    <property type="match status" value="1"/>
</dbReference>
<evidence type="ECO:0000259" key="2">
    <source>
        <dbReference type="Pfam" id="PF00501"/>
    </source>
</evidence>
<feature type="transmembrane region" description="Helical" evidence="1">
    <location>
        <begin position="540"/>
        <end position="561"/>
    </location>
</feature>
<keyword evidence="1" id="KW-1133">Transmembrane helix</keyword>
<dbReference type="Pfam" id="PF00501">
    <property type="entry name" value="AMP-binding"/>
    <property type="match status" value="1"/>
</dbReference>
<dbReference type="InterPro" id="IPR050237">
    <property type="entry name" value="ATP-dep_AMP-bd_enzyme"/>
</dbReference>
<sequence>MTQGSESARLDKSTTDTVLQRFEQWARDTPGAPAVIAGPESLGYGQLDTRANRLAHHLLASGLPPGGVVAIGTARQAELVVALLAVLKAGGAYTLIDVETPRTGQRQLAAARPFVLLTHAAHQAALDDGSGRAVIRLGPEASAIAEQPAERPAGPPSAPAHGRTAAVLFTGATDPRAVPVGHGLLLAAYESWAEAARLTPQDRHLITAGPDTTAFAAGWTRALCSGGALVLPPRSPWQPQDVPAAVESEHVTVLYVDPAGAVDLLMRDAEPGTAIPKARRETDPAIRSLRLLAVSGDRLHLDEQAALQVRLRPGARVLNVYGLAESAGTGTWFELPQLPGPLDDPEGLSLLGKPFPGCRVDVRDGEIHLTPPDGGDAIPTGDLGLLRDDGLLEFGGRLRDRITMPDGRTIDPYPIEAAIRGHEGVGAVIVRAVDGSRRPRRLVAYVTRPAGAPSWPAGAPLPDIEELRDHLAGKVLREETPRTVIRLRALPRNRAGQEDRDALPLPILPAGPVRRGGGKSAKSGKYGAAGAPAAGVSPSCAGGCGGIVLGFVAMLLTFFIWPGSTDLTGVPQPWAFLFSVLYLVECFTFGAGVVFLLRGRAWMRHHRRGHTLTTAAHLAVAYLLLAWWPQDNFYRLAAKQDWPRQAALVYTFNIPLMIAGLIVAAYVVSKPSDPFDFDD</sequence>
<feature type="domain" description="AMP-binding enzyme C-terminal" evidence="3">
    <location>
        <begin position="415"/>
        <end position="496"/>
    </location>
</feature>
<evidence type="ECO:0000256" key="1">
    <source>
        <dbReference type="SAM" id="Phobius"/>
    </source>
</evidence>
<name>A0AAU2K055_9ACTN</name>
<evidence type="ECO:0000313" key="4">
    <source>
        <dbReference type="EMBL" id="WTU78282.1"/>
    </source>
</evidence>
<dbReference type="InterPro" id="IPR045851">
    <property type="entry name" value="AMP-bd_C_sf"/>
</dbReference>
<keyword evidence="1" id="KW-0812">Transmembrane</keyword>
<dbReference type="PANTHER" id="PTHR43767:SF10">
    <property type="entry name" value="SURFACTIN SYNTHASE SUBUNIT 1"/>
    <property type="match status" value="1"/>
</dbReference>
<keyword evidence="1" id="KW-0472">Membrane</keyword>